<keyword evidence="3" id="KW-0235">DNA replication</keyword>
<evidence type="ECO:0000256" key="4">
    <source>
        <dbReference type="ARBA" id="ARBA00022741"/>
    </source>
</evidence>
<feature type="domain" description="ORC5 lid" evidence="9">
    <location>
        <begin position="233"/>
        <end position="292"/>
    </location>
</feature>
<evidence type="ECO:0000259" key="8">
    <source>
        <dbReference type="Pfam" id="PF14630"/>
    </source>
</evidence>
<dbReference type="Pfam" id="PF21639">
    <property type="entry name" value="ORC5_lid"/>
    <property type="match status" value="1"/>
</dbReference>
<dbReference type="EMBL" id="JAFJYH010000572">
    <property type="protein sequence ID" value="KAG4410855.1"/>
    <property type="molecule type" value="Genomic_DNA"/>
</dbReference>
<name>A0A8H7T1R0_9HELO</name>
<dbReference type="Gene3D" id="3.40.50.300">
    <property type="entry name" value="P-loop containing nucleotide triphosphate hydrolases"/>
    <property type="match status" value="1"/>
</dbReference>
<feature type="domain" description="Orc1-like AAA ATPase" evidence="7">
    <location>
        <begin position="19"/>
        <end position="176"/>
    </location>
</feature>
<dbReference type="PANTHER" id="PTHR12705:SF0">
    <property type="entry name" value="ORIGIN RECOGNITION COMPLEX SUBUNIT 5"/>
    <property type="match status" value="1"/>
</dbReference>
<feature type="domain" description="Origin recognition complex subunit 5 C-terminal" evidence="8">
    <location>
        <begin position="336"/>
        <end position="490"/>
    </location>
</feature>
<dbReference type="SUPFAM" id="SSF52540">
    <property type="entry name" value="P-loop containing nucleoside triphosphate hydrolases"/>
    <property type="match status" value="1"/>
</dbReference>
<dbReference type="Proteomes" id="UP000664132">
    <property type="component" value="Unassembled WGS sequence"/>
</dbReference>
<evidence type="ECO:0008006" key="12">
    <source>
        <dbReference type="Google" id="ProtNLM"/>
    </source>
</evidence>
<dbReference type="AlphaFoldDB" id="A0A8H7T1R0"/>
<dbReference type="InterPro" id="IPR041664">
    <property type="entry name" value="AAA_16"/>
</dbReference>
<dbReference type="GO" id="GO:0005664">
    <property type="term" value="C:nuclear origin of replication recognition complex"/>
    <property type="evidence" value="ECO:0007669"/>
    <property type="project" value="TreeGrafter"/>
</dbReference>
<keyword evidence="5" id="KW-0067">ATP-binding</keyword>
<gene>
    <name evidence="10" type="ORF">IFR04_016009</name>
</gene>
<comment type="similarity">
    <text evidence="2">Belongs to the ORC5 family.</text>
</comment>
<evidence type="ECO:0000256" key="6">
    <source>
        <dbReference type="ARBA" id="ARBA00023242"/>
    </source>
</evidence>
<dbReference type="InterPro" id="IPR047088">
    <property type="entry name" value="ORC5_C"/>
</dbReference>
<organism evidence="10 11">
    <name type="scientific">Cadophora malorum</name>
    <dbReference type="NCBI Taxonomy" id="108018"/>
    <lineage>
        <taxon>Eukaryota</taxon>
        <taxon>Fungi</taxon>
        <taxon>Dikarya</taxon>
        <taxon>Ascomycota</taxon>
        <taxon>Pezizomycotina</taxon>
        <taxon>Leotiomycetes</taxon>
        <taxon>Helotiales</taxon>
        <taxon>Ploettnerulaceae</taxon>
        <taxon>Cadophora</taxon>
    </lineage>
</organism>
<keyword evidence="4" id="KW-0547">Nucleotide-binding</keyword>
<dbReference type="PANTHER" id="PTHR12705">
    <property type="entry name" value="ORIGIN RECOGNITION COMPLEX SUBUNIT 5"/>
    <property type="match status" value="1"/>
</dbReference>
<dbReference type="InterPro" id="IPR020796">
    <property type="entry name" value="ORC5"/>
</dbReference>
<evidence type="ECO:0000256" key="3">
    <source>
        <dbReference type="ARBA" id="ARBA00022705"/>
    </source>
</evidence>
<dbReference type="OrthoDB" id="365981at2759"/>
<keyword evidence="6" id="KW-0539">Nucleus</keyword>
<evidence type="ECO:0000256" key="5">
    <source>
        <dbReference type="ARBA" id="ARBA00022840"/>
    </source>
</evidence>
<reference evidence="10" key="1">
    <citation type="submission" date="2021-02" db="EMBL/GenBank/DDBJ databases">
        <title>Genome sequence Cadophora malorum strain M34.</title>
        <authorList>
            <person name="Stefanovic E."/>
            <person name="Vu D."/>
            <person name="Scully C."/>
            <person name="Dijksterhuis J."/>
            <person name="Roader J."/>
            <person name="Houbraken J."/>
        </authorList>
    </citation>
    <scope>NUCLEOTIDE SEQUENCE</scope>
    <source>
        <strain evidence="10">M34</strain>
    </source>
</reference>
<dbReference type="InterPro" id="IPR027417">
    <property type="entry name" value="P-loop_NTPase"/>
</dbReference>
<evidence type="ECO:0000313" key="10">
    <source>
        <dbReference type="EMBL" id="KAG4410855.1"/>
    </source>
</evidence>
<dbReference type="GO" id="GO:0006270">
    <property type="term" value="P:DNA replication initiation"/>
    <property type="evidence" value="ECO:0007669"/>
    <property type="project" value="TreeGrafter"/>
</dbReference>
<keyword evidence="11" id="KW-1185">Reference proteome</keyword>
<comment type="caution">
    <text evidence="10">The sequence shown here is derived from an EMBL/GenBank/DDBJ whole genome shotgun (WGS) entry which is preliminary data.</text>
</comment>
<accession>A0A8H7T1R0</accession>
<evidence type="ECO:0000313" key="11">
    <source>
        <dbReference type="Proteomes" id="UP000664132"/>
    </source>
</evidence>
<evidence type="ECO:0000259" key="7">
    <source>
        <dbReference type="Pfam" id="PF13191"/>
    </source>
</evidence>
<comment type="subcellular location">
    <subcellularLocation>
        <location evidence="1">Nucleus</location>
    </subcellularLocation>
</comment>
<evidence type="ECO:0000259" key="9">
    <source>
        <dbReference type="Pfam" id="PF21639"/>
    </source>
</evidence>
<protein>
    <recommendedName>
        <fullName evidence="12">Orc1-like AAA ATPase domain-containing protein</fullName>
    </recommendedName>
</protein>
<proteinExistence type="inferred from homology"/>
<evidence type="ECO:0000256" key="1">
    <source>
        <dbReference type="ARBA" id="ARBA00004123"/>
    </source>
</evidence>
<dbReference type="InterPro" id="IPR048866">
    <property type="entry name" value="ORC5_lid"/>
</dbReference>
<dbReference type="Pfam" id="PF14630">
    <property type="entry name" value="ORC5_C"/>
    <property type="match status" value="1"/>
</dbReference>
<evidence type="ECO:0000256" key="2">
    <source>
        <dbReference type="ARBA" id="ARBA00006269"/>
    </source>
</evidence>
<dbReference type="Pfam" id="PF13191">
    <property type="entry name" value="AAA_16"/>
    <property type="match status" value="1"/>
</dbReference>
<dbReference type="GO" id="GO:0003688">
    <property type="term" value="F:DNA replication origin binding"/>
    <property type="evidence" value="ECO:0007669"/>
    <property type="project" value="TreeGrafter"/>
</dbReference>
<sequence length="492" mass="53438">MASIFALPNELMLSALSARFPCRDQQIRTLSTLISIRGAGSRNLVVHGLEATGKSAITKALLEELSNPSANGTTNSTKHIENLRFAIVKSAECISGRHLLEQTVGAVAKSVEWNDNVGRCENLAQLAVELERLVGSWTGSGGEGEARKFVLVFDGIDRQRDAPPTLLQALGRLGEVIPKLTTIFIVTSPRPNLLHIPGVPHISFPAYSKPELLQILALTTPTPELPKETKETWSRYCSAVWDSLSKHSGRDISSFRSVCLRLWPRFIKPILDGSLNPSPFSRLLLANRSLFQSDSSLIHTLVSDTQTSASTLHSQTNPQSLSAATKNKYTGIGAQLPYFSRLLLVAAYLASFNPPKTDITFFMKAAASKRRKKGGGTALTKGRPGVTKHRKIARKLLGPQAFVLERMLAIFHAIREDADGRGRGKSKRVEGAADVQMAVATLASLRLLIRMGSAGSVDVLDAGTKYRVAVGWEVVRGIARSVGVEVEDYLAE</sequence>